<evidence type="ECO:0000256" key="4">
    <source>
        <dbReference type="ARBA" id="ARBA00023163"/>
    </source>
</evidence>
<dbReference type="STRING" id="446468.Ndas_0830"/>
<evidence type="ECO:0000256" key="1">
    <source>
        <dbReference type="ARBA" id="ARBA00009437"/>
    </source>
</evidence>
<dbReference type="SUPFAM" id="SSF53850">
    <property type="entry name" value="Periplasmic binding protein-like II"/>
    <property type="match status" value="1"/>
</dbReference>
<dbReference type="PANTHER" id="PTHR30419">
    <property type="entry name" value="HTH-TYPE TRANSCRIPTIONAL REGULATOR YBHD"/>
    <property type="match status" value="1"/>
</dbReference>
<dbReference type="GO" id="GO:0005829">
    <property type="term" value="C:cytosol"/>
    <property type="evidence" value="ECO:0007669"/>
    <property type="project" value="TreeGrafter"/>
</dbReference>
<dbReference type="RefSeq" id="WP_013151881.1">
    <property type="nucleotide sequence ID" value="NC_014210.1"/>
</dbReference>
<gene>
    <name evidence="6" type="ordered locus">Ndas_0830</name>
</gene>
<dbReference type="Pfam" id="PF03466">
    <property type="entry name" value="LysR_substrate"/>
    <property type="match status" value="1"/>
</dbReference>
<dbReference type="Proteomes" id="UP000002219">
    <property type="component" value="Chromosome 1"/>
</dbReference>
<dbReference type="EMBL" id="CP002040">
    <property type="protein sequence ID" value="ADH66274.1"/>
    <property type="molecule type" value="Genomic_DNA"/>
</dbReference>
<dbReference type="GO" id="GO:0003700">
    <property type="term" value="F:DNA-binding transcription factor activity"/>
    <property type="evidence" value="ECO:0007669"/>
    <property type="project" value="InterPro"/>
</dbReference>
<evidence type="ECO:0000259" key="5">
    <source>
        <dbReference type="PROSITE" id="PS50931"/>
    </source>
</evidence>
<dbReference type="HOGENOM" id="CLU_039613_6_4_11"/>
<keyword evidence="3" id="KW-0238">DNA-binding</keyword>
<dbReference type="eggNOG" id="COG0583">
    <property type="taxonomic scope" value="Bacteria"/>
</dbReference>
<evidence type="ECO:0000256" key="2">
    <source>
        <dbReference type="ARBA" id="ARBA00023015"/>
    </source>
</evidence>
<dbReference type="OrthoDB" id="3181812at2"/>
<sequence>MDVRQLEYFLAVVDHGGVNRAASALYLSQPSLSQAVRALERDLGSDLFHRIGRRVVLTGAGRALVEPAREAVRALELARSAVESVRELRGGRVDVAVLPTQAIEPLTGLVAGFTRRHPEVSVSVRSALTTRDAVEMVRTGACELGVVATSEPFARTGVRAHPLVRQSFVLLAPPDGPFSAGEPVRAQRLEGQRLIVGQHGSGMRRFVDELVAGGLDARVAVESEHRVSLLPLVLGGAGIAVVTDAWRDLAERAGALVLDLEPTGHLYVSLVSRRGPLTAAAEAFVAHAVDWSAGADPGHAGGPGSDVLTGGSG</sequence>
<name>D7AZI2_NOCDD</name>
<dbReference type="Gene3D" id="3.40.190.290">
    <property type="match status" value="1"/>
</dbReference>
<dbReference type="InterPro" id="IPR005119">
    <property type="entry name" value="LysR_subst-bd"/>
</dbReference>
<dbReference type="KEGG" id="nda:Ndas_0830"/>
<organism evidence="6 7">
    <name type="scientific">Nocardiopsis dassonvillei (strain ATCC 23218 / DSM 43111 / CIP 107115 / JCM 7437 / KCTC 9190 / NBRC 14626 / NCTC 10488 / NRRL B-5397 / IMRU 509)</name>
    <name type="common">Actinomadura dassonvillei</name>
    <dbReference type="NCBI Taxonomy" id="446468"/>
    <lineage>
        <taxon>Bacteria</taxon>
        <taxon>Bacillati</taxon>
        <taxon>Actinomycetota</taxon>
        <taxon>Actinomycetes</taxon>
        <taxon>Streptosporangiales</taxon>
        <taxon>Nocardiopsidaceae</taxon>
        <taxon>Nocardiopsis</taxon>
    </lineage>
</organism>
<accession>D7AZI2</accession>
<keyword evidence="4" id="KW-0804">Transcription</keyword>
<evidence type="ECO:0000313" key="6">
    <source>
        <dbReference type="EMBL" id="ADH66274.1"/>
    </source>
</evidence>
<dbReference type="SUPFAM" id="SSF46785">
    <property type="entry name" value="Winged helix' DNA-binding domain"/>
    <property type="match status" value="1"/>
</dbReference>
<comment type="similarity">
    <text evidence="1">Belongs to the LysR transcriptional regulatory family.</text>
</comment>
<keyword evidence="7" id="KW-1185">Reference proteome</keyword>
<keyword evidence="2" id="KW-0805">Transcription regulation</keyword>
<reference evidence="6 7" key="1">
    <citation type="journal article" date="2010" name="Stand. Genomic Sci.">
        <title>Complete genome sequence of Nocardiopsis dassonvillei type strain (IMRU 509).</title>
        <authorList>
            <person name="Sun H."/>
            <person name="Lapidus A."/>
            <person name="Nolan M."/>
            <person name="Lucas S."/>
            <person name="Del Rio T.G."/>
            <person name="Tice H."/>
            <person name="Cheng J.F."/>
            <person name="Tapia R."/>
            <person name="Han C."/>
            <person name="Goodwin L."/>
            <person name="Pitluck S."/>
            <person name="Pagani I."/>
            <person name="Ivanova N."/>
            <person name="Mavromatis K."/>
            <person name="Mikhailova N."/>
            <person name="Pati A."/>
            <person name="Chen A."/>
            <person name="Palaniappan K."/>
            <person name="Land M."/>
            <person name="Hauser L."/>
            <person name="Chang Y.J."/>
            <person name="Jeffries C.D."/>
            <person name="Djao O.D."/>
            <person name="Rohde M."/>
            <person name="Sikorski J."/>
            <person name="Goker M."/>
            <person name="Woyke T."/>
            <person name="Bristow J."/>
            <person name="Eisen J.A."/>
            <person name="Markowitz V."/>
            <person name="Hugenholtz P."/>
            <person name="Kyrpides N.C."/>
            <person name="Klenk H.P."/>
        </authorList>
    </citation>
    <scope>NUCLEOTIDE SEQUENCE [LARGE SCALE GENOMIC DNA]</scope>
    <source>
        <strain evidence="7">ATCC 23218 / DSM 43111 / CIP 107115 / JCM 7437 / KCTC 9190 / NBRC 14626 / NCTC 10488 / NRRL B-5397 / IMRU 509</strain>
    </source>
</reference>
<protein>
    <submittedName>
        <fullName evidence="6">Transcriptional regulator, LysR family</fullName>
    </submittedName>
</protein>
<dbReference type="FunFam" id="1.10.10.10:FF:000001">
    <property type="entry name" value="LysR family transcriptional regulator"/>
    <property type="match status" value="1"/>
</dbReference>
<proteinExistence type="inferred from homology"/>
<dbReference type="PRINTS" id="PR00039">
    <property type="entry name" value="HTHLYSR"/>
</dbReference>
<dbReference type="Pfam" id="PF00126">
    <property type="entry name" value="HTH_1"/>
    <property type="match status" value="1"/>
</dbReference>
<dbReference type="PROSITE" id="PS50931">
    <property type="entry name" value="HTH_LYSR"/>
    <property type="match status" value="1"/>
</dbReference>
<evidence type="ECO:0000313" key="7">
    <source>
        <dbReference type="Proteomes" id="UP000002219"/>
    </source>
</evidence>
<dbReference type="InterPro" id="IPR036390">
    <property type="entry name" value="WH_DNA-bd_sf"/>
</dbReference>
<feature type="domain" description="HTH lysR-type" evidence="5">
    <location>
        <begin position="1"/>
        <end position="58"/>
    </location>
</feature>
<dbReference type="GeneID" id="91488915"/>
<dbReference type="InterPro" id="IPR000847">
    <property type="entry name" value="LysR_HTH_N"/>
</dbReference>
<dbReference type="InterPro" id="IPR036388">
    <property type="entry name" value="WH-like_DNA-bd_sf"/>
</dbReference>
<dbReference type="Gene3D" id="1.10.10.10">
    <property type="entry name" value="Winged helix-like DNA-binding domain superfamily/Winged helix DNA-binding domain"/>
    <property type="match status" value="1"/>
</dbReference>
<dbReference type="InterPro" id="IPR050950">
    <property type="entry name" value="HTH-type_LysR_regulators"/>
</dbReference>
<evidence type="ECO:0000256" key="3">
    <source>
        <dbReference type="ARBA" id="ARBA00023125"/>
    </source>
</evidence>
<dbReference type="AlphaFoldDB" id="D7AZI2"/>
<dbReference type="GO" id="GO:0003677">
    <property type="term" value="F:DNA binding"/>
    <property type="evidence" value="ECO:0007669"/>
    <property type="project" value="UniProtKB-KW"/>
</dbReference>